<reference evidence="3 4" key="1">
    <citation type="submission" date="2019-03" db="EMBL/GenBank/DDBJ databases">
        <title>Draft genome sequences of novel Actinobacteria.</title>
        <authorList>
            <person name="Sahin N."/>
            <person name="Ay H."/>
            <person name="Saygin H."/>
        </authorList>
    </citation>
    <scope>NUCLEOTIDE SEQUENCE [LARGE SCALE GENOMIC DNA]</scope>
    <source>
        <strain evidence="3 4">7K502</strain>
    </source>
</reference>
<name>A0A4V2YK18_9PSEU</name>
<dbReference type="InterPro" id="IPR001584">
    <property type="entry name" value="Integrase_cat-core"/>
</dbReference>
<evidence type="ECO:0000313" key="3">
    <source>
        <dbReference type="EMBL" id="TDD40927.1"/>
    </source>
</evidence>
<comment type="caution">
    <text evidence="3">The sequence shown here is derived from an EMBL/GenBank/DDBJ whole genome shotgun (WGS) entry which is preliminary data.</text>
</comment>
<dbReference type="GO" id="GO:0015074">
    <property type="term" value="P:DNA integration"/>
    <property type="evidence" value="ECO:0007669"/>
    <property type="project" value="InterPro"/>
</dbReference>
<evidence type="ECO:0000313" key="4">
    <source>
        <dbReference type="Proteomes" id="UP000294947"/>
    </source>
</evidence>
<dbReference type="EMBL" id="SMKW01000065">
    <property type="protein sequence ID" value="TDD40927.1"/>
    <property type="molecule type" value="Genomic_DNA"/>
</dbReference>
<evidence type="ECO:0000256" key="1">
    <source>
        <dbReference type="SAM" id="MobiDB-lite"/>
    </source>
</evidence>
<organism evidence="3 4">
    <name type="scientific">Saccharopolyspora elongata</name>
    <dbReference type="NCBI Taxonomy" id="2530387"/>
    <lineage>
        <taxon>Bacteria</taxon>
        <taxon>Bacillati</taxon>
        <taxon>Actinomycetota</taxon>
        <taxon>Actinomycetes</taxon>
        <taxon>Pseudonocardiales</taxon>
        <taxon>Pseudonocardiaceae</taxon>
        <taxon>Saccharopolyspora</taxon>
    </lineage>
</organism>
<dbReference type="AlphaFoldDB" id="A0A4V2YK18"/>
<evidence type="ECO:0000259" key="2">
    <source>
        <dbReference type="Pfam" id="PF13683"/>
    </source>
</evidence>
<dbReference type="Pfam" id="PF13683">
    <property type="entry name" value="rve_3"/>
    <property type="match status" value="1"/>
</dbReference>
<dbReference type="InterPro" id="IPR012337">
    <property type="entry name" value="RNaseH-like_sf"/>
</dbReference>
<dbReference type="OrthoDB" id="4281720at2"/>
<keyword evidence="4" id="KW-1185">Reference proteome</keyword>
<gene>
    <name evidence="3" type="ORF">E1288_34350</name>
</gene>
<feature type="region of interest" description="Disordered" evidence="1">
    <location>
        <begin position="41"/>
        <end position="62"/>
    </location>
</feature>
<sequence length="62" mass="7525">MSAWVAWYNDERPHSALDYVPPTEYEHVNWRRVWNKARKHPEQERSLRTPGHFTGPGRLPWQ</sequence>
<dbReference type="Proteomes" id="UP000294947">
    <property type="component" value="Unassembled WGS sequence"/>
</dbReference>
<accession>A0A4V2YK18</accession>
<protein>
    <recommendedName>
        <fullName evidence="2">Integrase catalytic domain-containing protein</fullName>
    </recommendedName>
</protein>
<proteinExistence type="predicted"/>
<feature type="domain" description="Integrase catalytic" evidence="2">
    <location>
        <begin position="2"/>
        <end position="22"/>
    </location>
</feature>
<dbReference type="SUPFAM" id="SSF53098">
    <property type="entry name" value="Ribonuclease H-like"/>
    <property type="match status" value="1"/>
</dbReference>